<dbReference type="Pfam" id="PF12957">
    <property type="entry name" value="DUF3846"/>
    <property type="match status" value="1"/>
</dbReference>
<evidence type="ECO:0000259" key="1">
    <source>
        <dbReference type="Pfam" id="PF12957"/>
    </source>
</evidence>
<feature type="domain" description="DUF3846" evidence="1">
    <location>
        <begin position="7"/>
        <end position="106"/>
    </location>
</feature>
<accession>A0ABT1RXG3</accession>
<comment type="caution">
    <text evidence="2">The sequence shown here is derived from an EMBL/GenBank/DDBJ whole genome shotgun (WGS) entry which is preliminary data.</text>
</comment>
<proteinExistence type="predicted"/>
<name>A0ABT1RXG3_9FIRM</name>
<reference evidence="2 3" key="1">
    <citation type="submission" date="2022-06" db="EMBL/GenBank/DDBJ databases">
        <title>Isolation of gut microbiota from human fecal samples.</title>
        <authorList>
            <person name="Pamer E.G."/>
            <person name="Barat B."/>
            <person name="Waligurski E."/>
            <person name="Medina S."/>
            <person name="Paddock L."/>
            <person name="Mostad J."/>
        </authorList>
    </citation>
    <scope>NUCLEOTIDE SEQUENCE [LARGE SCALE GENOMIC DNA]</scope>
    <source>
        <strain evidence="2 3">DFI.9.73</strain>
    </source>
</reference>
<evidence type="ECO:0000313" key="2">
    <source>
        <dbReference type="EMBL" id="MCQ4839362.1"/>
    </source>
</evidence>
<sequence length="126" mass="14284">MSDNHLTILVVEPGKPPYPRQIPDTLQAMQEIVGGDIDATYPYEDPVALIFNSSGKFAGLQPNRLLRLENGDPYDVVCGTFFLAGLGGETFVSLTPEQLRKYESLYSREMLFPLPKKKERRNEHER</sequence>
<protein>
    <submittedName>
        <fullName evidence="2">DUF3846 domain-containing protein</fullName>
    </submittedName>
</protein>
<organism evidence="2 3">
    <name type="scientific">Neglectibacter timonensis</name>
    <dbReference type="NCBI Taxonomy" id="1776382"/>
    <lineage>
        <taxon>Bacteria</taxon>
        <taxon>Bacillati</taxon>
        <taxon>Bacillota</taxon>
        <taxon>Clostridia</taxon>
        <taxon>Eubacteriales</taxon>
        <taxon>Oscillospiraceae</taxon>
        <taxon>Neglectibacter</taxon>
    </lineage>
</organism>
<dbReference type="Proteomes" id="UP001524473">
    <property type="component" value="Unassembled WGS sequence"/>
</dbReference>
<dbReference type="EMBL" id="JANFZH010000009">
    <property type="protein sequence ID" value="MCQ4839362.1"/>
    <property type="molecule type" value="Genomic_DNA"/>
</dbReference>
<dbReference type="InterPro" id="IPR024559">
    <property type="entry name" value="DUF3846"/>
</dbReference>
<evidence type="ECO:0000313" key="3">
    <source>
        <dbReference type="Proteomes" id="UP001524473"/>
    </source>
</evidence>
<keyword evidence="3" id="KW-1185">Reference proteome</keyword>
<dbReference type="RefSeq" id="WP_009258915.1">
    <property type="nucleotide sequence ID" value="NZ_JANFZG010000003.1"/>
</dbReference>
<gene>
    <name evidence="2" type="ORF">NE695_05455</name>
</gene>